<dbReference type="GO" id="GO:0016757">
    <property type="term" value="F:glycosyltransferase activity"/>
    <property type="evidence" value="ECO:0007669"/>
    <property type="project" value="InterPro"/>
</dbReference>
<sequence>MSSSSKVIVCFGAGPIFKGGMSNYNTSLAKSLSKFEHTKVHIVSWTHQYPSIIPRNFKDKVSSINFLEGTDIDCKYITNYNNPFSWNETVKYILSLNADKVIIQWSIAIQGLPISFIIKSIKNNSNCEVIVDLHFLIQKERSTLDKKLTRIGIENADSYIVHDFKTYMELVDLFPDITFELSNSGQRNIKSDSSKKTVIKLFHPIYDLYKSDPIFDAAAFKKKYGLRDNVFLFFGFIRKYKGLHNAIKAFDIVAKKRDDVSFLICGEMFWNTLKYNSLRTKIKKTIFSIAKRVFLNSKDEDQDYNPLKLIDELNLRDRIVVVDKFIPNEDVNKYFAVSNAVVLFYSRATPSGIESLSYNFNLPILTTRTGHFPETVKDGQNGYMVEENTVESMAQTMFRFLDNPIPMENIKSFKENLSWEVYSKAIIKSFKENLSWEVYSKAILKS</sequence>
<dbReference type="KEGG" id="ise:JBKA6_0885"/>
<accession>A0A1J1DYC5</accession>
<dbReference type="Pfam" id="PF00534">
    <property type="entry name" value="Glycos_transf_1"/>
    <property type="match status" value="1"/>
</dbReference>
<proteinExistence type="predicted"/>
<dbReference type="Gene3D" id="3.40.50.2000">
    <property type="entry name" value="Glycogen Phosphorylase B"/>
    <property type="match status" value="2"/>
</dbReference>
<evidence type="ECO:0000313" key="3">
    <source>
        <dbReference type="Proteomes" id="UP000243197"/>
    </source>
</evidence>
<dbReference type="InterPro" id="IPR001296">
    <property type="entry name" value="Glyco_trans_1"/>
</dbReference>
<name>A0A1J1DYC5_9FLAO</name>
<evidence type="ECO:0000259" key="1">
    <source>
        <dbReference type="Pfam" id="PF00534"/>
    </source>
</evidence>
<dbReference type="EMBL" id="AP014564">
    <property type="protein sequence ID" value="BAV94898.1"/>
    <property type="molecule type" value="Genomic_DNA"/>
</dbReference>
<organism evidence="2 3">
    <name type="scientific">Ichthyobacterium seriolicida</name>
    <dbReference type="NCBI Taxonomy" id="242600"/>
    <lineage>
        <taxon>Bacteria</taxon>
        <taxon>Pseudomonadati</taxon>
        <taxon>Bacteroidota</taxon>
        <taxon>Flavobacteriia</taxon>
        <taxon>Flavobacteriales</taxon>
        <taxon>Ichthyobacteriaceae</taxon>
        <taxon>Ichthyobacterium</taxon>
    </lineage>
</organism>
<evidence type="ECO:0000313" key="2">
    <source>
        <dbReference type="EMBL" id="BAV94898.1"/>
    </source>
</evidence>
<protein>
    <submittedName>
        <fullName evidence="2">Glycosyl transferase, group 1</fullName>
    </submittedName>
</protein>
<keyword evidence="3" id="KW-1185">Reference proteome</keyword>
<dbReference type="OrthoDB" id="9790710at2"/>
<dbReference type="AlphaFoldDB" id="A0A1J1DYC5"/>
<gene>
    <name evidence="2" type="ORF">JBKA6_0885</name>
</gene>
<reference evidence="2 3" key="1">
    <citation type="submission" date="2014-03" db="EMBL/GenBank/DDBJ databases">
        <title>complete genome sequence of Flavobacteriaceae bacterium JBKA-6.</title>
        <authorList>
            <person name="Takano T."/>
            <person name="Nakamura Y."/>
            <person name="Takuma S."/>
            <person name="Yasuike M."/>
            <person name="Matsuyama T."/>
            <person name="Sakai T."/>
            <person name="Fujiwara A."/>
            <person name="Kimoto K."/>
            <person name="Fukuda Y."/>
            <person name="Kondo H."/>
            <person name="Hirono I."/>
            <person name="Nakayasu C."/>
        </authorList>
    </citation>
    <scope>NUCLEOTIDE SEQUENCE [LARGE SCALE GENOMIC DNA]</scope>
    <source>
        <strain evidence="2 3">JBKA-6</strain>
    </source>
</reference>
<feature type="domain" description="Glycosyl transferase family 1" evidence="1">
    <location>
        <begin position="222"/>
        <end position="411"/>
    </location>
</feature>
<dbReference type="RefSeq" id="WP_096686246.1">
    <property type="nucleotide sequence ID" value="NZ_AP014564.1"/>
</dbReference>
<dbReference type="PANTHER" id="PTHR12526">
    <property type="entry name" value="GLYCOSYLTRANSFERASE"/>
    <property type="match status" value="1"/>
</dbReference>
<dbReference type="SUPFAM" id="SSF53756">
    <property type="entry name" value="UDP-Glycosyltransferase/glycogen phosphorylase"/>
    <property type="match status" value="1"/>
</dbReference>
<dbReference type="Proteomes" id="UP000243197">
    <property type="component" value="Chromosome"/>
</dbReference>
<keyword evidence="2" id="KW-0808">Transferase</keyword>